<protein>
    <submittedName>
        <fullName evidence="5">Site-specific integrase</fullName>
    </submittedName>
</protein>
<keyword evidence="1" id="KW-0229">DNA integration</keyword>
<evidence type="ECO:0000256" key="2">
    <source>
        <dbReference type="ARBA" id="ARBA00023125"/>
    </source>
</evidence>
<dbReference type="Gene3D" id="1.10.150.130">
    <property type="match status" value="1"/>
</dbReference>
<dbReference type="PANTHER" id="PTHR30349">
    <property type="entry name" value="PHAGE INTEGRASE-RELATED"/>
    <property type="match status" value="1"/>
</dbReference>
<dbReference type="InterPro" id="IPR011010">
    <property type="entry name" value="DNA_brk_join_enz"/>
</dbReference>
<keyword evidence="3" id="KW-0233">DNA recombination</keyword>
<dbReference type="RefSeq" id="WP_265964558.1">
    <property type="nucleotide sequence ID" value="NZ_JAPEVI010000003.1"/>
</dbReference>
<comment type="caution">
    <text evidence="5">The sequence shown here is derived from an EMBL/GenBank/DDBJ whole genome shotgun (WGS) entry which is preliminary data.</text>
</comment>
<keyword evidence="2" id="KW-0238">DNA-binding</keyword>
<keyword evidence="6" id="KW-1185">Reference proteome</keyword>
<sequence>MRRAGLKPRAQSFISKADAQRWIRQTEQELDRTALACDPTQLENTTVADLIVRYRREVTPSKRGAASEDKRLEVFLRYQWAKLPLSKATPQVFSRHRDIRAQEVSPGTIIREMGLLRAVFETARREWDIPLPENPLAKVKKPRAPQGRQRRLNGEELEWVLEAAQDTRNDWLIPCILLAVDTGMRRGELLNIRVRDLNLADALLTIPETKTGYARCIPLTERAVTLLRKRISAGSRPDDLLFPVTPNAFRLAWEHCKKRAARLHPDIKSLRFHDLRHEAISRFFEFGLSVPEVATISGHRDLRMLFRYTHLKPEDIRTKLQTATNRREAA</sequence>
<reference evidence="5 6" key="1">
    <citation type="journal article" date="2016" name="Int. J. Syst. Evol. Microbiol.">
        <title>Labrenzia salina sp. nov., isolated from the rhizosphere of the halophyte Arthrocnemum macrostachyum.</title>
        <authorList>
            <person name="Camacho M."/>
            <person name="Redondo-Gomez S."/>
            <person name="Rodriguez-Llorente I."/>
            <person name="Rohde M."/>
            <person name="Sproer C."/>
            <person name="Schumann P."/>
            <person name="Klenk H.P."/>
            <person name="Montero-Calasanz M.D.C."/>
        </authorList>
    </citation>
    <scope>NUCLEOTIDE SEQUENCE [LARGE SCALE GENOMIC DNA]</scope>
    <source>
        <strain evidence="5 6">DSM 29163</strain>
    </source>
</reference>
<organism evidence="5 6">
    <name type="scientific">Roseibium salinum</name>
    <dbReference type="NCBI Taxonomy" id="1604349"/>
    <lineage>
        <taxon>Bacteria</taxon>
        <taxon>Pseudomonadati</taxon>
        <taxon>Pseudomonadota</taxon>
        <taxon>Alphaproteobacteria</taxon>
        <taxon>Hyphomicrobiales</taxon>
        <taxon>Stappiaceae</taxon>
        <taxon>Roseibium</taxon>
    </lineage>
</organism>
<evidence type="ECO:0000313" key="6">
    <source>
        <dbReference type="Proteomes" id="UP001300261"/>
    </source>
</evidence>
<evidence type="ECO:0000313" key="5">
    <source>
        <dbReference type="EMBL" id="MCX2724500.1"/>
    </source>
</evidence>
<gene>
    <name evidence="5" type="ORF">ON753_19355</name>
</gene>
<name>A0ABT3R5H7_9HYPH</name>
<feature type="domain" description="Tyr recombinase" evidence="4">
    <location>
        <begin position="147"/>
        <end position="321"/>
    </location>
</feature>
<dbReference type="SUPFAM" id="SSF56349">
    <property type="entry name" value="DNA breaking-rejoining enzymes"/>
    <property type="match status" value="1"/>
</dbReference>
<dbReference type="EMBL" id="JAPEVI010000003">
    <property type="protein sequence ID" value="MCX2724500.1"/>
    <property type="molecule type" value="Genomic_DNA"/>
</dbReference>
<evidence type="ECO:0000256" key="3">
    <source>
        <dbReference type="ARBA" id="ARBA00023172"/>
    </source>
</evidence>
<evidence type="ECO:0000259" key="4">
    <source>
        <dbReference type="PROSITE" id="PS51898"/>
    </source>
</evidence>
<accession>A0ABT3R5H7</accession>
<dbReference type="InterPro" id="IPR002104">
    <property type="entry name" value="Integrase_catalytic"/>
</dbReference>
<dbReference type="InterPro" id="IPR050090">
    <property type="entry name" value="Tyrosine_recombinase_XerCD"/>
</dbReference>
<evidence type="ECO:0000256" key="1">
    <source>
        <dbReference type="ARBA" id="ARBA00022908"/>
    </source>
</evidence>
<dbReference type="InterPro" id="IPR010998">
    <property type="entry name" value="Integrase_recombinase_N"/>
</dbReference>
<dbReference type="Pfam" id="PF00589">
    <property type="entry name" value="Phage_integrase"/>
    <property type="match status" value="1"/>
</dbReference>
<proteinExistence type="predicted"/>
<dbReference type="PROSITE" id="PS51898">
    <property type="entry name" value="TYR_RECOMBINASE"/>
    <property type="match status" value="1"/>
</dbReference>
<dbReference type="Proteomes" id="UP001300261">
    <property type="component" value="Unassembled WGS sequence"/>
</dbReference>
<dbReference type="CDD" id="cd00796">
    <property type="entry name" value="INT_Rci_Hp1_C"/>
    <property type="match status" value="1"/>
</dbReference>
<dbReference type="Gene3D" id="1.10.443.10">
    <property type="entry name" value="Intergrase catalytic core"/>
    <property type="match status" value="1"/>
</dbReference>
<dbReference type="InterPro" id="IPR013762">
    <property type="entry name" value="Integrase-like_cat_sf"/>
</dbReference>
<dbReference type="PANTHER" id="PTHR30349:SF94">
    <property type="entry name" value="INTEGRASE_RECOMBINASE HI_1414-RELATED"/>
    <property type="match status" value="1"/>
</dbReference>